<dbReference type="InterPro" id="IPR055342">
    <property type="entry name" value="MreC_beta-barrel_core"/>
</dbReference>
<organism evidence="8 9">
    <name type="scientific">Candidatus Berkelbacteria bacterium CG_4_10_14_0_2_um_filter_35_9_33_12</name>
    <dbReference type="NCBI Taxonomy" id="1974499"/>
    <lineage>
        <taxon>Bacteria</taxon>
        <taxon>Candidatus Berkelbacteria</taxon>
    </lineage>
</organism>
<keyword evidence="5" id="KW-0175">Coiled coil</keyword>
<feature type="transmembrane region" description="Helical" evidence="6">
    <location>
        <begin position="20"/>
        <end position="40"/>
    </location>
</feature>
<comment type="caution">
    <text evidence="8">The sequence shown here is derived from an EMBL/GenBank/DDBJ whole genome shotgun (WGS) entry which is preliminary data.</text>
</comment>
<evidence type="ECO:0000259" key="7">
    <source>
        <dbReference type="Pfam" id="PF04085"/>
    </source>
</evidence>
<dbReference type="AlphaFoldDB" id="A0A2M7W4B9"/>
<proteinExistence type="inferred from homology"/>
<dbReference type="InterPro" id="IPR007221">
    <property type="entry name" value="MreC"/>
</dbReference>
<keyword evidence="3" id="KW-0133">Cell shape</keyword>
<accession>A0A2M7W4B9</accession>
<sequence>MCFCRLNLENKKMLRKNYRIVLLSILIVLSLLFVIKKVIFSDWQSRTLLIMAKPIEVGNNLISRLTSPISGIFQIGDLDRENKELRIKLIEAQEKDFNLAILENENKILKEELNIQNNTTDLLGAKVIGKNPVLESGSVLINRGKKDGIQVGKAVTYNGFLVGMIEAVKDEISTVRLINSSQTLIPVTIIEANTIGLLSSRFEGIVVEQVLVDKKIAIGDKIVSNDIEKETGSNLLIGEVSDIISSPSDIYQTLKVKTPIDFQGLQFLFVHK</sequence>
<dbReference type="Proteomes" id="UP000230137">
    <property type="component" value="Unassembled WGS sequence"/>
</dbReference>
<evidence type="ECO:0000313" key="8">
    <source>
        <dbReference type="EMBL" id="PJA20590.1"/>
    </source>
</evidence>
<keyword evidence="6" id="KW-0472">Membrane</keyword>
<evidence type="ECO:0000256" key="6">
    <source>
        <dbReference type="SAM" id="Phobius"/>
    </source>
</evidence>
<dbReference type="GO" id="GO:0005886">
    <property type="term" value="C:plasma membrane"/>
    <property type="evidence" value="ECO:0007669"/>
    <property type="project" value="TreeGrafter"/>
</dbReference>
<name>A0A2M7W4B9_9BACT</name>
<evidence type="ECO:0000313" key="9">
    <source>
        <dbReference type="Proteomes" id="UP000230137"/>
    </source>
</evidence>
<keyword evidence="6" id="KW-1133">Transmembrane helix</keyword>
<evidence type="ECO:0000256" key="3">
    <source>
        <dbReference type="ARBA" id="ARBA00022960"/>
    </source>
</evidence>
<gene>
    <name evidence="8" type="ORF">COX60_01275</name>
</gene>
<evidence type="ECO:0000256" key="1">
    <source>
        <dbReference type="ARBA" id="ARBA00009369"/>
    </source>
</evidence>
<evidence type="ECO:0000256" key="4">
    <source>
        <dbReference type="ARBA" id="ARBA00032089"/>
    </source>
</evidence>
<dbReference type="PANTHER" id="PTHR34138:SF1">
    <property type="entry name" value="CELL SHAPE-DETERMINING PROTEIN MREC"/>
    <property type="match status" value="1"/>
</dbReference>
<evidence type="ECO:0000256" key="2">
    <source>
        <dbReference type="ARBA" id="ARBA00013855"/>
    </source>
</evidence>
<comment type="similarity">
    <text evidence="1">Belongs to the MreC family.</text>
</comment>
<protein>
    <recommendedName>
        <fullName evidence="2">Cell shape-determining protein MreC</fullName>
    </recommendedName>
    <alternativeName>
        <fullName evidence="4">Cell shape protein MreC</fullName>
    </alternativeName>
</protein>
<dbReference type="Gene3D" id="2.40.10.340">
    <property type="entry name" value="Rod shape-determining protein MreC, domain 1"/>
    <property type="match status" value="1"/>
</dbReference>
<feature type="domain" description="Rod shape-determining protein MreC beta-barrel core" evidence="7">
    <location>
        <begin position="127"/>
        <end position="271"/>
    </location>
</feature>
<dbReference type="Pfam" id="PF04085">
    <property type="entry name" value="MreC"/>
    <property type="match status" value="1"/>
</dbReference>
<dbReference type="GO" id="GO:0008360">
    <property type="term" value="P:regulation of cell shape"/>
    <property type="evidence" value="ECO:0007669"/>
    <property type="project" value="UniProtKB-KW"/>
</dbReference>
<dbReference type="InterPro" id="IPR042177">
    <property type="entry name" value="Cell/Rod_1"/>
</dbReference>
<keyword evidence="6" id="KW-0812">Transmembrane</keyword>
<evidence type="ECO:0000256" key="5">
    <source>
        <dbReference type="SAM" id="Coils"/>
    </source>
</evidence>
<dbReference type="EMBL" id="PFQF01000023">
    <property type="protein sequence ID" value="PJA20590.1"/>
    <property type="molecule type" value="Genomic_DNA"/>
</dbReference>
<reference evidence="9" key="1">
    <citation type="submission" date="2017-09" db="EMBL/GenBank/DDBJ databases">
        <title>Depth-based differentiation of microbial function through sediment-hosted aquifers and enrichment of novel symbionts in the deep terrestrial subsurface.</title>
        <authorList>
            <person name="Probst A.J."/>
            <person name="Ladd B."/>
            <person name="Jarett J.K."/>
            <person name="Geller-Mcgrath D.E."/>
            <person name="Sieber C.M.K."/>
            <person name="Emerson J.B."/>
            <person name="Anantharaman K."/>
            <person name="Thomas B.C."/>
            <person name="Malmstrom R."/>
            <person name="Stieglmeier M."/>
            <person name="Klingl A."/>
            <person name="Woyke T."/>
            <person name="Ryan C.M."/>
            <person name="Banfield J.F."/>
        </authorList>
    </citation>
    <scope>NUCLEOTIDE SEQUENCE [LARGE SCALE GENOMIC DNA]</scope>
</reference>
<dbReference type="PANTHER" id="PTHR34138">
    <property type="entry name" value="CELL SHAPE-DETERMINING PROTEIN MREC"/>
    <property type="match status" value="1"/>
</dbReference>
<feature type="coiled-coil region" evidence="5">
    <location>
        <begin position="75"/>
        <end position="119"/>
    </location>
</feature>
<dbReference type="InterPro" id="IPR042175">
    <property type="entry name" value="Cell/Rod_MreC_2"/>
</dbReference>
<dbReference type="Gene3D" id="2.40.10.350">
    <property type="entry name" value="Rod shape-determining protein MreC, domain 2"/>
    <property type="match status" value="1"/>
</dbReference>